<reference evidence="1" key="1">
    <citation type="submission" date="2019-12" db="EMBL/GenBank/DDBJ databases">
        <title>Clostridiaceae gen. nov. sp. nov., isolated from sediment in Xinjiang, China.</title>
        <authorList>
            <person name="Zhang R."/>
        </authorList>
    </citation>
    <scope>NUCLEOTIDE SEQUENCE</scope>
    <source>
        <strain evidence="1">D2Q-11</strain>
    </source>
</reference>
<evidence type="ECO:0000313" key="1">
    <source>
        <dbReference type="EMBL" id="MBS4537878.1"/>
    </source>
</evidence>
<accession>A0A942Z833</accession>
<comment type="caution">
    <text evidence="1">The sequence shown here is derived from an EMBL/GenBank/DDBJ whole genome shotgun (WGS) entry which is preliminary data.</text>
</comment>
<evidence type="ECO:0000313" key="2">
    <source>
        <dbReference type="Proteomes" id="UP000724672"/>
    </source>
</evidence>
<dbReference type="InterPro" id="IPR036237">
    <property type="entry name" value="Xyl_isomerase-like_sf"/>
</dbReference>
<dbReference type="AlphaFoldDB" id="A0A942Z833"/>
<dbReference type="Gene3D" id="3.20.20.150">
    <property type="entry name" value="Divalent-metal-dependent TIM barrel enzymes"/>
    <property type="match status" value="1"/>
</dbReference>
<sequence length="250" mass="29429">MNRHLGISVDNMDLDFIINNNIHWIQLSSKFSGASDIASLLRLTKKHPIKISYVSPVFHQNDPNMVFFLSPIKRLRDATMEILEVNLRMAKSLPTEHVVVNLAPDPSQEIDKSLIFDTIYDLNDLSHRYDAHIVIQIEDYSLFGDSTRLINIINKTDVRLSLDINRFYRYIFENDMDFEKELQKIIDYVEVINITFDIDYFILQNVLTNMYDKIMDIPIIIRMRSTSKKREIYNNIKNIREDIVKKRAAN</sequence>
<protein>
    <submittedName>
        <fullName evidence="1">Uncharacterized protein</fullName>
    </submittedName>
</protein>
<dbReference type="Proteomes" id="UP000724672">
    <property type="component" value="Unassembled WGS sequence"/>
</dbReference>
<organism evidence="1 2">
    <name type="scientific">Anaeromonas frigoriresistens</name>
    <dbReference type="NCBI Taxonomy" id="2683708"/>
    <lineage>
        <taxon>Bacteria</taxon>
        <taxon>Bacillati</taxon>
        <taxon>Bacillota</taxon>
        <taxon>Tissierellia</taxon>
        <taxon>Tissierellales</taxon>
        <taxon>Thermohalobacteraceae</taxon>
        <taxon>Anaeromonas</taxon>
    </lineage>
</organism>
<keyword evidence="2" id="KW-1185">Reference proteome</keyword>
<proteinExistence type="predicted"/>
<gene>
    <name evidence="1" type="ORF">GOQ27_05355</name>
</gene>
<dbReference type="EMBL" id="WSFT01000022">
    <property type="protein sequence ID" value="MBS4537878.1"/>
    <property type="molecule type" value="Genomic_DNA"/>
</dbReference>
<dbReference type="RefSeq" id="WP_203365805.1">
    <property type="nucleotide sequence ID" value="NZ_WSFT01000022.1"/>
</dbReference>
<name>A0A942Z833_9FIRM</name>
<dbReference type="SUPFAM" id="SSF51658">
    <property type="entry name" value="Xylose isomerase-like"/>
    <property type="match status" value="1"/>
</dbReference>